<proteinExistence type="inferred from homology"/>
<dbReference type="GO" id="GO:0045277">
    <property type="term" value="C:respiratory chain complex IV"/>
    <property type="evidence" value="ECO:0007669"/>
    <property type="project" value="InterPro"/>
</dbReference>
<evidence type="ECO:0000256" key="4">
    <source>
        <dbReference type="ARBA" id="ARBA00022692"/>
    </source>
</evidence>
<evidence type="ECO:0000256" key="10">
    <source>
        <dbReference type="SAM" id="Phobius"/>
    </source>
</evidence>
<dbReference type="AlphaFoldDB" id="A0A3P8Y957"/>
<organism evidence="11 12">
    <name type="scientific">Esox lucius</name>
    <name type="common">Northern pike</name>
    <dbReference type="NCBI Taxonomy" id="8010"/>
    <lineage>
        <taxon>Eukaryota</taxon>
        <taxon>Metazoa</taxon>
        <taxon>Chordata</taxon>
        <taxon>Craniata</taxon>
        <taxon>Vertebrata</taxon>
        <taxon>Euteleostomi</taxon>
        <taxon>Actinopterygii</taxon>
        <taxon>Neopterygii</taxon>
        <taxon>Teleostei</taxon>
        <taxon>Protacanthopterygii</taxon>
        <taxon>Esociformes</taxon>
        <taxon>Esocidae</taxon>
        <taxon>Esox</taxon>
    </lineage>
</organism>
<dbReference type="GeneTree" id="ENSGT01120000272100"/>
<evidence type="ECO:0000313" key="12">
    <source>
        <dbReference type="Proteomes" id="UP000265140"/>
    </source>
</evidence>
<comment type="similarity">
    <text evidence="3">Belongs to the cytochrome c oxidase VIII family.</text>
</comment>
<dbReference type="GO" id="GO:0005743">
    <property type="term" value="C:mitochondrial inner membrane"/>
    <property type="evidence" value="ECO:0007669"/>
    <property type="project" value="UniProtKB-SubCell"/>
</dbReference>
<name>A0A3P8Y957_ESOLU</name>
<dbReference type="PANTHER" id="PTHR16717">
    <property type="entry name" value="CYTOCHROME C OXIDASE POLYPEPTIDE VIII"/>
    <property type="match status" value="1"/>
</dbReference>
<dbReference type="Pfam" id="PF02285">
    <property type="entry name" value="COX8"/>
    <property type="match status" value="1"/>
</dbReference>
<keyword evidence="12" id="KW-1185">Reference proteome</keyword>
<dbReference type="Gene3D" id="4.10.81.10">
    <property type="entry name" value="Cytochrome c oxidase, subunit 8"/>
    <property type="match status" value="1"/>
</dbReference>
<feature type="transmembrane region" description="Helical" evidence="10">
    <location>
        <begin position="42"/>
        <end position="61"/>
    </location>
</feature>
<dbReference type="Ensembl" id="ENSELUT00000021612.3">
    <property type="protein sequence ID" value="ENSELUP00000013137.2"/>
    <property type="gene ID" value="ENSELUG00000013310.3"/>
</dbReference>
<dbReference type="UniPathway" id="UPA00705"/>
<sequence length="70" mass="7875">MFVLLRGTLNGRLAMIPRRNVVNQRKGVSSKPPKCHISAENIFVMTVFGLTILGPSGWILANVQNYQKRH</sequence>
<evidence type="ECO:0000256" key="7">
    <source>
        <dbReference type="ARBA" id="ARBA00022989"/>
    </source>
</evidence>
<dbReference type="SUPFAM" id="SSF81431">
    <property type="entry name" value="Mitochondrial cytochrome c oxidase subunit VIIIb (aka IX)"/>
    <property type="match status" value="1"/>
</dbReference>
<keyword evidence="8" id="KW-0496">Mitochondrion</keyword>
<comment type="pathway">
    <text evidence="2">Energy metabolism; oxidative phosphorylation.</text>
</comment>
<evidence type="ECO:0000256" key="2">
    <source>
        <dbReference type="ARBA" id="ARBA00004673"/>
    </source>
</evidence>
<evidence type="ECO:0000313" key="11">
    <source>
        <dbReference type="Ensembl" id="ENSELUP00000013137.2"/>
    </source>
</evidence>
<reference evidence="11" key="2">
    <citation type="submission" date="2020-02" db="EMBL/GenBank/DDBJ databases">
        <title>Esox lucius (northern pike) genome, fEsoLuc1, primary haplotype.</title>
        <authorList>
            <person name="Myers G."/>
            <person name="Karagic N."/>
            <person name="Meyer A."/>
            <person name="Pippel M."/>
            <person name="Reichard M."/>
            <person name="Winkler S."/>
            <person name="Tracey A."/>
            <person name="Sims Y."/>
            <person name="Howe K."/>
            <person name="Rhie A."/>
            <person name="Formenti G."/>
            <person name="Durbin R."/>
            <person name="Fedrigo O."/>
            <person name="Jarvis E.D."/>
        </authorList>
    </citation>
    <scope>NUCLEOTIDE SEQUENCE [LARGE SCALE GENOMIC DNA]</scope>
</reference>
<reference evidence="11" key="3">
    <citation type="submission" date="2025-08" db="UniProtKB">
        <authorList>
            <consortium name="Ensembl"/>
        </authorList>
    </citation>
    <scope>IDENTIFICATION</scope>
</reference>
<keyword evidence="7 10" id="KW-1133">Transmembrane helix</keyword>
<dbReference type="Bgee" id="ENSELUG00000013310">
    <property type="expression patterns" value="Expressed in ovary and 13 other cell types or tissues"/>
</dbReference>
<evidence type="ECO:0000256" key="9">
    <source>
        <dbReference type="ARBA" id="ARBA00023136"/>
    </source>
</evidence>
<dbReference type="GO" id="GO:0006123">
    <property type="term" value="P:mitochondrial electron transport, cytochrome c to oxygen"/>
    <property type="evidence" value="ECO:0007669"/>
    <property type="project" value="InterPro"/>
</dbReference>
<evidence type="ECO:0000256" key="1">
    <source>
        <dbReference type="ARBA" id="ARBA00004434"/>
    </source>
</evidence>
<reference evidence="11" key="4">
    <citation type="submission" date="2025-09" db="UniProtKB">
        <authorList>
            <consortium name="Ensembl"/>
        </authorList>
    </citation>
    <scope>IDENTIFICATION</scope>
</reference>
<dbReference type="InterPro" id="IPR036548">
    <property type="entry name" value="Cyt_c_oxidase_su8_sf"/>
</dbReference>
<comment type="subcellular location">
    <subcellularLocation>
        <location evidence="1">Mitochondrion inner membrane</location>
        <topology evidence="1">Single-pass membrane protein</topology>
    </subcellularLocation>
</comment>
<dbReference type="InterPro" id="IPR003205">
    <property type="entry name" value="Cyt_c_oxidase_su8"/>
</dbReference>
<keyword evidence="9 10" id="KW-0472">Membrane</keyword>
<reference evidence="12" key="1">
    <citation type="journal article" date="2014" name="PLoS ONE">
        <title>The genome and linkage map of the northern pike (Esox lucius): conserved synteny revealed between the salmonid sister group and the Neoteleostei.</title>
        <authorList>
            <person name="Rondeau E.B."/>
            <person name="Minkley D.R."/>
            <person name="Leong J.S."/>
            <person name="Messmer A.M."/>
            <person name="Jantzen J.R."/>
            <person name="von Schalburg K.R."/>
            <person name="Lemon C."/>
            <person name="Bird N.H."/>
            <person name="Koop B.F."/>
        </authorList>
    </citation>
    <scope>NUCLEOTIDE SEQUENCE</scope>
</reference>
<dbReference type="InParanoid" id="A0A3P8Y957"/>
<dbReference type="Proteomes" id="UP000265140">
    <property type="component" value="Chromosome 24"/>
</dbReference>
<dbReference type="PANTHER" id="PTHR16717:SF7">
    <property type="entry name" value="CYTOCHROME C OXIDASE SUBUNIT 8A, MITOCHONDRIAL-LIKE"/>
    <property type="match status" value="1"/>
</dbReference>
<keyword evidence="5" id="KW-0999">Mitochondrion inner membrane</keyword>
<evidence type="ECO:0000256" key="6">
    <source>
        <dbReference type="ARBA" id="ARBA00022946"/>
    </source>
</evidence>
<evidence type="ECO:0000256" key="3">
    <source>
        <dbReference type="ARBA" id="ARBA00010117"/>
    </source>
</evidence>
<evidence type="ECO:0000256" key="5">
    <source>
        <dbReference type="ARBA" id="ARBA00022792"/>
    </source>
</evidence>
<keyword evidence="6" id="KW-0809">Transit peptide</keyword>
<evidence type="ECO:0000256" key="8">
    <source>
        <dbReference type="ARBA" id="ARBA00023128"/>
    </source>
</evidence>
<accession>A0A3P8Y957</accession>
<protein>
    <submittedName>
        <fullName evidence="11">Uncharacterized protein</fullName>
    </submittedName>
</protein>
<keyword evidence="4 10" id="KW-0812">Transmembrane</keyword>